<gene>
    <name evidence="3" type="ORF">HWN40_03915</name>
</gene>
<dbReference type="Proteomes" id="UP000509594">
    <property type="component" value="Chromosome"/>
</dbReference>
<keyword evidence="4" id="KW-1185">Reference proteome</keyword>
<dbReference type="InterPro" id="IPR035965">
    <property type="entry name" value="PAS-like_dom_sf"/>
</dbReference>
<feature type="domain" description="PAS" evidence="2">
    <location>
        <begin position="206"/>
        <end position="264"/>
    </location>
</feature>
<evidence type="ECO:0000313" key="3">
    <source>
        <dbReference type="EMBL" id="QLC49463.1"/>
    </source>
</evidence>
<dbReference type="PROSITE" id="PS50112">
    <property type="entry name" value="PAS"/>
    <property type="match status" value="2"/>
</dbReference>
<dbReference type="SUPFAM" id="SSF55785">
    <property type="entry name" value="PYP-like sensor domain (PAS domain)"/>
    <property type="match status" value="3"/>
</dbReference>
<reference evidence="3 4" key="1">
    <citation type="submission" date="2020-06" db="EMBL/GenBank/DDBJ databases">
        <title>Methanolobus halotolerans sp. nov., isolated from a saline lake Tus in Siberia.</title>
        <authorList>
            <person name="Shen Y."/>
            <person name="Chen S.-C."/>
            <person name="Lai M.-C."/>
            <person name="Huang H.-H."/>
            <person name="Chiu H.-H."/>
            <person name="Tang S.-L."/>
            <person name="Rogozin D.Y."/>
            <person name="Degermendzhy A.G."/>
        </authorList>
    </citation>
    <scope>NUCLEOTIDE SEQUENCE [LARGE SCALE GENOMIC DNA]</scope>
    <source>
        <strain evidence="3 4">DSM 21339</strain>
    </source>
</reference>
<proteinExistence type="predicted"/>
<dbReference type="OrthoDB" id="125738at2157"/>
<protein>
    <submittedName>
        <fullName evidence="3">PAS domain S-box protein</fullName>
    </submittedName>
</protein>
<dbReference type="CDD" id="cd00130">
    <property type="entry name" value="PAS"/>
    <property type="match status" value="2"/>
</dbReference>
<dbReference type="InterPro" id="IPR013767">
    <property type="entry name" value="PAS_fold"/>
</dbReference>
<dbReference type="Pfam" id="PF13426">
    <property type="entry name" value="PAS_9"/>
    <property type="match status" value="2"/>
</dbReference>
<dbReference type="InterPro" id="IPR052155">
    <property type="entry name" value="Biofilm_reg_signaling"/>
</dbReference>
<dbReference type="EMBL" id="CP058215">
    <property type="protein sequence ID" value="QLC49463.1"/>
    <property type="molecule type" value="Genomic_DNA"/>
</dbReference>
<dbReference type="GO" id="GO:0006355">
    <property type="term" value="P:regulation of DNA-templated transcription"/>
    <property type="evidence" value="ECO:0007669"/>
    <property type="project" value="InterPro"/>
</dbReference>
<accession>A0A7D5I4A7</accession>
<evidence type="ECO:0000256" key="1">
    <source>
        <dbReference type="SAM" id="Coils"/>
    </source>
</evidence>
<organism evidence="3 4">
    <name type="scientific">Methanolobus zinderi</name>
    <dbReference type="NCBI Taxonomy" id="536044"/>
    <lineage>
        <taxon>Archaea</taxon>
        <taxon>Methanobacteriati</taxon>
        <taxon>Methanobacteriota</taxon>
        <taxon>Stenosarchaea group</taxon>
        <taxon>Methanomicrobia</taxon>
        <taxon>Methanosarcinales</taxon>
        <taxon>Methanosarcinaceae</taxon>
        <taxon>Methanolobus</taxon>
    </lineage>
</organism>
<keyword evidence="1" id="KW-0175">Coiled coil</keyword>
<evidence type="ECO:0000259" key="2">
    <source>
        <dbReference type="PROSITE" id="PS50112"/>
    </source>
</evidence>
<dbReference type="KEGG" id="mzi:HWN40_03915"/>
<feature type="coiled-coil region" evidence="1">
    <location>
        <begin position="168"/>
        <end position="216"/>
    </location>
</feature>
<name>A0A7D5I4A7_9EURY</name>
<dbReference type="SMART" id="SM00091">
    <property type="entry name" value="PAS"/>
    <property type="match status" value="3"/>
</dbReference>
<dbReference type="InterPro" id="IPR000014">
    <property type="entry name" value="PAS"/>
</dbReference>
<dbReference type="Gene3D" id="3.30.450.20">
    <property type="entry name" value="PAS domain"/>
    <property type="match status" value="3"/>
</dbReference>
<dbReference type="PANTHER" id="PTHR44757:SF2">
    <property type="entry name" value="BIOFILM ARCHITECTURE MAINTENANCE PROTEIN MBAA"/>
    <property type="match status" value="1"/>
</dbReference>
<dbReference type="GeneID" id="55820792"/>
<evidence type="ECO:0000313" key="4">
    <source>
        <dbReference type="Proteomes" id="UP000509594"/>
    </source>
</evidence>
<dbReference type="AlphaFoldDB" id="A0A7D5I4A7"/>
<dbReference type="Pfam" id="PF00989">
    <property type="entry name" value="PAS"/>
    <property type="match status" value="1"/>
</dbReference>
<feature type="domain" description="PAS" evidence="2">
    <location>
        <begin position="331"/>
        <end position="377"/>
    </location>
</feature>
<dbReference type="PANTHER" id="PTHR44757">
    <property type="entry name" value="DIGUANYLATE CYCLASE DGCP"/>
    <property type="match status" value="1"/>
</dbReference>
<sequence length="441" mass="50297">MTDIARELKISRNTTAKYLEILRISGHVDMDSIGTAKVYYLSHRIPVSTLLNFSSEYILVVNSYLQIIQVNRQFLDLLKMEKNDVVGEKADRILNSVSRDREIISKLHEAIMGKEQKEKLHFCRDDRECYFRARIIPSTFDNGEHGATLILEDVTEETCDHNSLLEHRDKLEKLVRARTKELEEANSALKKEIAEKEKAQKLLKEREERYRRLYMESPLGYQVMSMDGILLDVSSEWLHTMGYTVEEVIGQAFENFLPENNKEMHIKPIDLRNSDDTFHSYCEMVKKDGSTIVASFSCNLGHASEENKEQVQCIMRDVTQHRKLGESIQKNEKRLKAILNSLHNGIVVVDPESYEIVYVNDAGCSILGDSEKNILGKKCSDLICCSPGEKCPAASENSGILTSSCILAKSDGRNVPVIRTVTEAEIDGKKQYIENLILDER</sequence>
<dbReference type="NCBIfam" id="TIGR00229">
    <property type="entry name" value="sensory_box"/>
    <property type="match status" value="2"/>
</dbReference>
<dbReference type="RefSeq" id="WP_176964526.1">
    <property type="nucleotide sequence ID" value="NZ_CP058215.1"/>
</dbReference>